<evidence type="ECO:0000259" key="17">
    <source>
        <dbReference type="Pfam" id="PF22461"/>
    </source>
</evidence>
<dbReference type="Proteomes" id="UP000308508">
    <property type="component" value="Unassembled WGS sequence"/>
</dbReference>
<dbReference type="PANTHER" id="PTHR33619">
    <property type="entry name" value="POLYSACCHARIDE EXPORT PROTEIN GFCE-RELATED"/>
    <property type="match status" value="1"/>
</dbReference>
<dbReference type="RefSeq" id="WP_051246429.1">
    <property type="nucleotide sequence ID" value="NZ_SROY01000002.1"/>
</dbReference>
<evidence type="ECO:0000256" key="15">
    <source>
        <dbReference type="SAM" id="SignalP"/>
    </source>
</evidence>
<evidence type="ECO:0000256" key="6">
    <source>
        <dbReference type="ARBA" id="ARBA00022692"/>
    </source>
</evidence>
<keyword evidence="19" id="KW-1185">Reference proteome</keyword>
<evidence type="ECO:0000256" key="11">
    <source>
        <dbReference type="ARBA" id="ARBA00023136"/>
    </source>
</evidence>
<organism evidence="18 19">
    <name type="scientific">Thermomonas fusca</name>
    <dbReference type="NCBI Taxonomy" id="215690"/>
    <lineage>
        <taxon>Bacteria</taxon>
        <taxon>Pseudomonadati</taxon>
        <taxon>Pseudomonadota</taxon>
        <taxon>Gammaproteobacteria</taxon>
        <taxon>Lysobacterales</taxon>
        <taxon>Lysobacteraceae</taxon>
        <taxon>Thermomonas</taxon>
    </lineage>
</organism>
<dbReference type="InterPro" id="IPR049712">
    <property type="entry name" value="Poly_export"/>
</dbReference>
<name>A0A5R9PFH8_9GAMM</name>
<evidence type="ECO:0000256" key="9">
    <source>
        <dbReference type="ARBA" id="ARBA00023065"/>
    </source>
</evidence>
<comment type="similarity">
    <text evidence="2">Belongs to the BexD/CtrA/VexA family.</text>
</comment>
<evidence type="ECO:0000259" key="16">
    <source>
        <dbReference type="Pfam" id="PF02563"/>
    </source>
</evidence>
<keyword evidence="9" id="KW-0406">Ion transport</keyword>
<reference evidence="18 19" key="1">
    <citation type="submission" date="2019-04" db="EMBL/GenBank/DDBJ databases">
        <authorList>
            <person name="Grouzdev D.S."/>
            <person name="Nazina T.N."/>
        </authorList>
    </citation>
    <scope>NUCLEOTIDE SEQUENCE [LARGE SCALE GENOMIC DNA]</scope>
    <source>
        <strain evidence="18 19">SHC 3-19</strain>
    </source>
</reference>
<accession>A0A5R9PFH8</accession>
<dbReference type="PANTHER" id="PTHR33619:SF3">
    <property type="entry name" value="POLYSACCHARIDE EXPORT PROTEIN GFCE-RELATED"/>
    <property type="match status" value="1"/>
</dbReference>
<keyword evidence="7 15" id="KW-0732">Signal</keyword>
<keyword evidence="4" id="KW-1134">Transmembrane beta strand</keyword>
<evidence type="ECO:0000256" key="2">
    <source>
        <dbReference type="ARBA" id="ARBA00009450"/>
    </source>
</evidence>
<evidence type="ECO:0000256" key="13">
    <source>
        <dbReference type="ARBA" id="ARBA00023237"/>
    </source>
</evidence>
<dbReference type="Pfam" id="PF02563">
    <property type="entry name" value="Poly_export"/>
    <property type="match status" value="1"/>
</dbReference>
<dbReference type="GO" id="GO:0009279">
    <property type="term" value="C:cell outer membrane"/>
    <property type="evidence" value="ECO:0007669"/>
    <property type="project" value="UniProtKB-SubCell"/>
</dbReference>
<evidence type="ECO:0000256" key="4">
    <source>
        <dbReference type="ARBA" id="ARBA00022452"/>
    </source>
</evidence>
<keyword evidence="3" id="KW-0813">Transport</keyword>
<evidence type="ECO:0000313" key="19">
    <source>
        <dbReference type="Proteomes" id="UP000308508"/>
    </source>
</evidence>
<dbReference type="InterPro" id="IPR003715">
    <property type="entry name" value="Poly_export_N"/>
</dbReference>
<evidence type="ECO:0000256" key="12">
    <source>
        <dbReference type="ARBA" id="ARBA00023139"/>
    </source>
</evidence>
<feature type="domain" description="SLBB" evidence="17">
    <location>
        <begin position="131"/>
        <end position="211"/>
    </location>
</feature>
<dbReference type="GO" id="GO:0015159">
    <property type="term" value="F:polysaccharide transmembrane transporter activity"/>
    <property type="evidence" value="ECO:0007669"/>
    <property type="project" value="InterPro"/>
</dbReference>
<dbReference type="Gene3D" id="3.10.560.10">
    <property type="entry name" value="Outer membrane lipoprotein wza domain like"/>
    <property type="match status" value="1"/>
</dbReference>
<dbReference type="InterPro" id="IPR054765">
    <property type="entry name" value="SLBB_dom"/>
</dbReference>
<keyword evidence="8" id="KW-0625">Polysaccharide transport</keyword>
<dbReference type="GO" id="GO:0015288">
    <property type="term" value="F:porin activity"/>
    <property type="evidence" value="ECO:0007669"/>
    <property type="project" value="UniProtKB-KW"/>
</dbReference>
<evidence type="ECO:0000256" key="5">
    <source>
        <dbReference type="ARBA" id="ARBA00022597"/>
    </source>
</evidence>
<dbReference type="GO" id="GO:0006811">
    <property type="term" value="P:monoatomic ion transport"/>
    <property type="evidence" value="ECO:0007669"/>
    <property type="project" value="UniProtKB-KW"/>
</dbReference>
<evidence type="ECO:0000256" key="3">
    <source>
        <dbReference type="ARBA" id="ARBA00022448"/>
    </source>
</evidence>
<dbReference type="GO" id="GO:0046930">
    <property type="term" value="C:pore complex"/>
    <property type="evidence" value="ECO:0007669"/>
    <property type="project" value="UniProtKB-KW"/>
</dbReference>
<comment type="caution">
    <text evidence="18">The sequence shown here is derived from an EMBL/GenBank/DDBJ whole genome shotgun (WGS) entry which is preliminary data.</text>
</comment>
<keyword evidence="6" id="KW-0812">Transmembrane</keyword>
<evidence type="ECO:0000256" key="1">
    <source>
        <dbReference type="ARBA" id="ARBA00004571"/>
    </source>
</evidence>
<dbReference type="Pfam" id="PF22461">
    <property type="entry name" value="SLBB_2"/>
    <property type="match status" value="1"/>
</dbReference>
<feature type="chain" id="PRO_5024389353" evidence="15">
    <location>
        <begin position="24"/>
        <end position="236"/>
    </location>
</feature>
<keyword evidence="11" id="KW-0472">Membrane</keyword>
<comment type="subcellular location">
    <subcellularLocation>
        <location evidence="1">Cell outer membrane</location>
        <topology evidence="1">Multi-pass membrane protein</topology>
    </subcellularLocation>
</comment>
<sequence>MRNWMRGLLTSTLVLLLAACASSGGGRSAAASTVTALPPPDTTAASGAYEGATDYRIGAMDLLQISVFGVQDLDKEVRVNSNGQISLPLVGGVMAGGRTIPELEAQLAKKYADGFLQNPQVSVFVKEYSSQRITLEGAVKKPGIYPITGKTSLLQAIALAEGVDDKIADLGGIVLMRQVEGKRQAAVFDLRLVRKGMVDDPQVYGDDIIVVEQSGSKSAFRRFIEAVPAIGVFRWF</sequence>
<evidence type="ECO:0000256" key="8">
    <source>
        <dbReference type="ARBA" id="ARBA00023047"/>
    </source>
</evidence>
<dbReference type="Gene3D" id="3.30.1950.10">
    <property type="entry name" value="wza like domain"/>
    <property type="match status" value="1"/>
</dbReference>
<keyword evidence="14" id="KW-0449">Lipoprotein</keyword>
<dbReference type="STRING" id="1123377.GCA_000423885_00313"/>
<keyword evidence="13" id="KW-0998">Cell outer membrane</keyword>
<proteinExistence type="inferred from homology"/>
<keyword evidence="10" id="KW-0626">Porin</keyword>
<feature type="signal peptide" evidence="15">
    <location>
        <begin position="1"/>
        <end position="23"/>
    </location>
</feature>
<gene>
    <name evidence="18" type="ORF">E5S66_07125</name>
</gene>
<evidence type="ECO:0000256" key="10">
    <source>
        <dbReference type="ARBA" id="ARBA00023114"/>
    </source>
</evidence>
<evidence type="ECO:0000256" key="7">
    <source>
        <dbReference type="ARBA" id="ARBA00022729"/>
    </source>
</evidence>
<dbReference type="PROSITE" id="PS51257">
    <property type="entry name" value="PROKAR_LIPOPROTEIN"/>
    <property type="match status" value="1"/>
</dbReference>
<dbReference type="AlphaFoldDB" id="A0A5R9PFH8"/>
<protein>
    <submittedName>
        <fullName evidence="18">Polysaccharide export protein</fullName>
    </submittedName>
</protein>
<dbReference type="EMBL" id="SROY01000002">
    <property type="protein sequence ID" value="TLX22274.1"/>
    <property type="molecule type" value="Genomic_DNA"/>
</dbReference>
<keyword evidence="12" id="KW-0564">Palmitate</keyword>
<feature type="domain" description="Polysaccharide export protein N-terminal" evidence="16">
    <location>
        <begin position="52"/>
        <end position="126"/>
    </location>
</feature>
<evidence type="ECO:0000256" key="14">
    <source>
        <dbReference type="ARBA" id="ARBA00023288"/>
    </source>
</evidence>
<keyword evidence="5" id="KW-0762">Sugar transport</keyword>
<evidence type="ECO:0000313" key="18">
    <source>
        <dbReference type="EMBL" id="TLX22274.1"/>
    </source>
</evidence>